<feature type="binding site" evidence="1">
    <location>
        <position position="62"/>
    </location>
    <ligand>
        <name>ATP</name>
        <dbReference type="ChEBI" id="CHEBI:30616"/>
    </ligand>
</feature>
<protein>
    <recommendedName>
        <fullName evidence="2">Protein kinase domain-containing protein</fullName>
    </recommendedName>
</protein>
<dbReference type="Proteomes" id="UP000176424">
    <property type="component" value="Unassembled WGS sequence"/>
</dbReference>
<accession>A0A1F4ZVQ5</accession>
<dbReference type="GO" id="GO:0005524">
    <property type="term" value="F:ATP binding"/>
    <property type="evidence" value="ECO:0007669"/>
    <property type="project" value="UniProtKB-UniRule"/>
</dbReference>
<dbReference type="EMBL" id="MEXR01000032">
    <property type="protein sequence ID" value="OGD09464.1"/>
    <property type="molecule type" value="Genomic_DNA"/>
</dbReference>
<keyword evidence="1" id="KW-0067">ATP-binding</keyword>
<dbReference type="SMART" id="SM00220">
    <property type="entry name" value="S_TKc"/>
    <property type="match status" value="1"/>
</dbReference>
<evidence type="ECO:0000313" key="3">
    <source>
        <dbReference type="EMBL" id="OGD09464.1"/>
    </source>
</evidence>
<dbReference type="Gene3D" id="3.30.200.20">
    <property type="entry name" value="Phosphorylase Kinase, domain 1"/>
    <property type="match status" value="1"/>
</dbReference>
<gene>
    <name evidence="3" type="ORF">A2397_02135</name>
</gene>
<dbReference type="GO" id="GO:0004674">
    <property type="term" value="F:protein serine/threonine kinase activity"/>
    <property type="evidence" value="ECO:0007669"/>
    <property type="project" value="TreeGrafter"/>
</dbReference>
<dbReference type="PROSITE" id="PS00107">
    <property type="entry name" value="PROTEIN_KINASE_ATP"/>
    <property type="match status" value="1"/>
</dbReference>
<sequence length="305" mass="33234">MDSNPEISQDRPAAVVRALSSKKEWAPQTPSGLTIDLNSPLGAGDFAITYQGKLKGKKVVVKMLFPRGNTVLAYGDNLIADQFKIEAEILMKNTHPNLALAYATTEIPLTSTKKFPALVREFLPVTATEHIATLPSSDRLPQVAAMVTQIASALDYLRETEQVINTDISPAQIWRRDDGSYALSDLGMTVSTVTQHGLVGTNEVYSPPELNTFTWTQAGQIEVANPQAQVYSLAAVAYQALGGRLPDYNDFQNGASLDPNSIPNAPSELVTIFQKALAKESKDRYQNPTQFAQRLKSVLEPETIG</sequence>
<reference evidence="3 4" key="1">
    <citation type="journal article" date="2016" name="Nat. Commun.">
        <title>Thousands of microbial genomes shed light on interconnected biogeochemical processes in an aquifer system.</title>
        <authorList>
            <person name="Anantharaman K."/>
            <person name="Brown C.T."/>
            <person name="Hug L.A."/>
            <person name="Sharon I."/>
            <person name="Castelle C.J."/>
            <person name="Probst A.J."/>
            <person name="Thomas B.C."/>
            <person name="Singh A."/>
            <person name="Wilkins M.J."/>
            <person name="Karaoz U."/>
            <person name="Brodie E.L."/>
            <person name="Williams K.H."/>
            <person name="Hubbard S.S."/>
            <person name="Banfield J.F."/>
        </authorList>
    </citation>
    <scope>NUCLEOTIDE SEQUENCE [LARGE SCALE GENOMIC DNA]</scope>
</reference>
<dbReference type="STRING" id="1797263.A2397_02135"/>
<dbReference type="Gene3D" id="1.10.510.10">
    <property type="entry name" value="Transferase(Phosphotransferase) domain 1"/>
    <property type="match status" value="1"/>
</dbReference>
<evidence type="ECO:0000256" key="1">
    <source>
        <dbReference type="PROSITE-ProRule" id="PRU10141"/>
    </source>
</evidence>
<dbReference type="AlphaFoldDB" id="A0A1F4ZVQ5"/>
<dbReference type="Pfam" id="PF00069">
    <property type="entry name" value="Pkinase"/>
    <property type="match status" value="1"/>
</dbReference>
<proteinExistence type="predicted"/>
<evidence type="ECO:0000313" key="4">
    <source>
        <dbReference type="Proteomes" id="UP000176424"/>
    </source>
</evidence>
<dbReference type="InterPro" id="IPR000719">
    <property type="entry name" value="Prot_kinase_dom"/>
</dbReference>
<dbReference type="PROSITE" id="PS50011">
    <property type="entry name" value="PROTEIN_KINASE_DOM"/>
    <property type="match status" value="1"/>
</dbReference>
<dbReference type="PANTHER" id="PTHR44329">
    <property type="entry name" value="SERINE/THREONINE-PROTEIN KINASE TNNI3K-RELATED"/>
    <property type="match status" value="1"/>
</dbReference>
<dbReference type="InterPro" id="IPR011009">
    <property type="entry name" value="Kinase-like_dom_sf"/>
</dbReference>
<feature type="domain" description="Protein kinase" evidence="2">
    <location>
        <begin position="35"/>
        <end position="299"/>
    </location>
</feature>
<dbReference type="InterPro" id="IPR051681">
    <property type="entry name" value="Ser/Thr_Kinases-Pseudokinases"/>
</dbReference>
<comment type="caution">
    <text evidence="3">The sequence shown here is derived from an EMBL/GenBank/DDBJ whole genome shotgun (WGS) entry which is preliminary data.</text>
</comment>
<evidence type="ECO:0000259" key="2">
    <source>
        <dbReference type="PROSITE" id="PS50011"/>
    </source>
</evidence>
<dbReference type="SUPFAM" id="SSF56112">
    <property type="entry name" value="Protein kinase-like (PK-like)"/>
    <property type="match status" value="1"/>
</dbReference>
<keyword evidence="1" id="KW-0547">Nucleotide-binding</keyword>
<name>A0A1F4ZVQ5_9BACT</name>
<organism evidence="3 4">
    <name type="scientific">Candidatus Amesbacteria bacterium RIFOXYB1_FULL_44_23</name>
    <dbReference type="NCBI Taxonomy" id="1797263"/>
    <lineage>
        <taxon>Bacteria</taxon>
        <taxon>Candidatus Amesiibacteriota</taxon>
    </lineage>
</organism>
<dbReference type="InterPro" id="IPR017441">
    <property type="entry name" value="Protein_kinase_ATP_BS"/>
</dbReference>